<dbReference type="OrthoDB" id="2019884at2759"/>
<accession>A0A1S3JSR0</accession>
<evidence type="ECO:0000313" key="3">
    <source>
        <dbReference type="RefSeq" id="XP_013413388.1"/>
    </source>
</evidence>
<dbReference type="KEGG" id="lak:106175788"/>
<dbReference type="PANTHER" id="PTHR22146:SF8">
    <property type="entry name" value="PROTEIN FAM166B"/>
    <property type="match status" value="1"/>
</dbReference>
<proteinExistence type="predicted"/>
<sequence>MLTRSKPTFMNQSDYYHLKGYAGHIPMYKFHGVGESIGKVTARLLKDPGVPHSDHSLLRSIHKSDDGEKEREKKALLHARSERLGRSEKFNEGMIAGYSGHIPRHHLYNWGKSFPETANDAISDFEREQRREKSKKRGSYLLAIDGAKMQYLPRGESDHTLSNEIPSNNGLKLPDVRLNLRLPLEPVQAEADPYVSPRSMEAAEQYNKSPYQMDNSSPRKYFMSGYMGHVPHSQNKVGKCFSFLSHQALNDFTDYMTHWNSVRRAPVKPDREVAGSWPQSPRTTPAVIYPTRTGMIPRYAGHVPGEKFRCGKTWWEMTTDTLERRPDSEKKSRTGPSKKDLEAVVRSYTFA</sequence>
<evidence type="ECO:0000313" key="2">
    <source>
        <dbReference type="Proteomes" id="UP000085678"/>
    </source>
</evidence>
<dbReference type="RefSeq" id="XP_013413388.1">
    <property type="nucleotide sequence ID" value="XM_013557934.1"/>
</dbReference>
<dbReference type="GeneID" id="106175788"/>
<dbReference type="InParanoid" id="A0A1S3JSR0"/>
<dbReference type="AlphaFoldDB" id="A0A1S3JSR0"/>
<evidence type="ECO:0000256" key="1">
    <source>
        <dbReference type="SAM" id="MobiDB-lite"/>
    </source>
</evidence>
<keyword evidence="2" id="KW-1185">Reference proteome</keyword>
<name>A0A1S3JSR0_LINAN</name>
<gene>
    <name evidence="3" type="primary">LOC106175788</name>
</gene>
<reference evidence="3" key="1">
    <citation type="submission" date="2025-08" db="UniProtKB">
        <authorList>
            <consortium name="RefSeq"/>
        </authorList>
    </citation>
    <scope>IDENTIFICATION</scope>
    <source>
        <tissue evidence="3">Gonads</tissue>
    </source>
</reference>
<dbReference type="STRING" id="7574.A0A1S3JSR0"/>
<dbReference type="Proteomes" id="UP000085678">
    <property type="component" value="Unplaced"/>
</dbReference>
<protein>
    <submittedName>
        <fullName evidence="3">Protein FAM166B-like</fullName>
    </submittedName>
</protein>
<organism evidence="2 3">
    <name type="scientific">Lingula anatina</name>
    <name type="common">Brachiopod</name>
    <name type="synonym">Lingula unguis</name>
    <dbReference type="NCBI Taxonomy" id="7574"/>
    <lineage>
        <taxon>Eukaryota</taxon>
        <taxon>Metazoa</taxon>
        <taxon>Spiralia</taxon>
        <taxon>Lophotrochozoa</taxon>
        <taxon>Brachiopoda</taxon>
        <taxon>Linguliformea</taxon>
        <taxon>Lingulata</taxon>
        <taxon>Lingulida</taxon>
        <taxon>Linguloidea</taxon>
        <taxon>Lingulidae</taxon>
        <taxon>Lingula</taxon>
    </lineage>
</organism>
<dbReference type="OMA" id="TRYADIC"/>
<feature type="region of interest" description="Disordered" evidence="1">
    <location>
        <begin position="321"/>
        <end position="340"/>
    </location>
</feature>
<dbReference type="PANTHER" id="PTHR22146">
    <property type="entry name" value="CAT EYE SYNDROME CRITICAL REGION PROTEIN 6"/>
    <property type="match status" value="1"/>
</dbReference>